<evidence type="ECO:0000256" key="1">
    <source>
        <dbReference type="SAM" id="MobiDB-lite"/>
    </source>
</evidence>
<name>A0A0X3XD87_STRVO</name>
<organism evidence="2 3">
    <name type="scientific">Streptomyces violaceusniger</name>
    <dbReference type="NCBI Taxonomy" id="68280"/>
    <lineage>
        <taxon>Bacteria</taxon>
        <taxon>Bacillati</taxon>
        <taxon>Actinomycetota</taxon>
        <taxon>Actinomycetes</taxon>
        <taxon>Kitasatosporales</taxon>
        <taxon>Streptomycetaceae</taxon>
        <taxon>Streptomyces</taxon>
        <taxon>Streptomyces violaceusniger group</taxon>
    </lineage>
</organism>
<sequence>MRIAGVDPAVDVGADQGADPLLVGVVEGRAERRLHPGREVAVGGPLGGEGLQIRQPQQPHLADLLGGEAGAVGLQQVQTEDGVVHVVVTAAAVDPAADAALPLGAQRELHRIGRRLQRGEVAGQRQGVGAAQIPVDAVAGPGGTSQR</sequence>
<dbReference type="AlphaFoldDB" id="A0A0X3XD87"/>
<evidence type="ECO:0000313" key="3">
    <source>
        <dbReference type="Proteomes" id="UP000053413"/>
    </source>
</evidence>
<dbReference type="Proteomes" id="UP000053413">
    <property type="component" value="Unassembled WGS sequence"/>
</dbReference>
<protein>
    <submittedName>
        <fullName evidence="2">Uncharacterized protein</fullName>
    </submittedName>
</protein>
<feature type="region of interest" description="Disordered" evidence="1">
    <location>
        <begin position="123"/>
        <end position="147"/>
    </location>
</feature>
<accession>A0A0X3XD87</accession>
<gene>
    <name evidence="2" type="ORF">ADL28_01635</name>
</gene>
<comment type="caution">
    <text evidence="2">The sequence shown here is derived from an EMBL/GenBank/DDBJ whole genome shotgun (WGS) entry which is preliminary data.</text>
</comment>
<dbReference type="EMBL" id="LLZJ01000003">
    <property type="protein sequence ID" value="KUL67123.1"/>
    <property type="molecule type" value="Genomic_DNA"/>
</dbReference>
<reference evidence="3" key="1">
    <citation type="submission" date="2015-10" db="EMBL/GenBank/DDBJ databases">
        <authorList>
            <person name="Ju K.-S."/>
            <person name="Doroghazi J.R."/>
            <person name="Metcalf W.W."/>
        </authorList>
    </citation>
    <scope>NUCLEOTIDE SEQUENCE [LARGE SCALE GENOMIC DNA]</scope>
    <source>
        <strain evidence="3">NRRL F-8817</strain>
    </source>
</reference>
<proteinExistence type="predicted"/>
<evidence type="ECO:0000313" key="2">
    <source>
        <dbReference type="EMBL" id="KUL67123.1"/>
    </source>
</evidence>